<feature type="non-terminal residue" evidence="4">
    <location>
        <position position="1"/>
    </location>
</feature>
<dbReference type="Gene3D" id="3.30.1520.10">
    <property type="entry name" value="Phox-like domain"/>
    <property type="match status" value="1"/>
</dbReference>
<dbReference type="SMART" id="SM00312">
    <property type="entry name" value="PX"/>
    <property type="match status" value="1"/>
</dbReference>
<keyword evidence="5" id="KW-1185">Reference proteome</keyword>
<dbReference type="SUPFAM" id="SSF64268">
    <property type="entry name" value="PX domain"/>
    <property type="match status" value="1"/>
</dbReference>
<organism evidence="4 5">
    <name type="scientific">Geodia barretti</name>
    <name type="common">Barrett's horny sponge</name>
    <dbReference type="NCBI Taxonomy" id="519541"/>
    <lineage>
        <taxon>Eukaryota</taxon>
        <taxon>Metazoa</taxon>
        <taxon>Porifera</taxon>
        <taxon>Demospongiae</taxon>
        <taxon>Heteroscleromorpha</taxon>
        <taxon>Tetractinellida</taxon>
        <taxon>Astrophorina</taxon>
        <taxon>Geodiidae</taxon>
        <taxon>Geodia</taxon>
    </lineage>
</organism>
<dbReference type="InterPro" id="IPR034783">
    <property type="entry name" value="SNX4"/>
</dbReference>
<dbReference type="PANTHER" id="PTHR46596:SF1">
    <property type="entry name" value="SORTING NEXIN-4"/>
    <property type="match status" value="1"/>
</dbReference>
<dbReference type="Pfam" id="PF09325">
    <property type="entry name" value="Vps5"/>
    <property type="match status" value="1"/>
</dbReference>
<feature type="region of interest" description="Disordered" evidence="2">
    <location>
        <begin position="350"/>
        <end position="387"/>
    </location>
</feature>
<accession>A0AA35WF61</accession>
<dbReference type="Pfam" id="PF00787">
    <property type="entry name" value="PX"/>
    <property type="match status" value="1"/>
</dbReference>
<feature type="domain" description="PX" evidence="3">
    <location>
        <begin position="62"/>
        <end position="229"/>
    </location>
</feature>
<dbReference type="InterPro" id="IPR036871">
    <property type="entry name" value="PX_dom_sf"/>
</dbReference>
<dbReference type="InterPro" id="IPR001683">
    <property type="entry name" value="PX_dom"/>
</dbReference>
<gene>
    <name evidence="4" type="ORF">GBAR_LOCUS7261</name>
</gene>
<feature type="compositionally biased region" description="Polar residues" evidence="2">
    <location>
        <begin position="350"/>
        <end position="359"/>
    </location>
</feature>
<dbReference type="GO" id="GO:0031201">
    <property type="term" value="C:SNARE complex"/>
    <property type="evidence" value="ECO:0007669"/>
    <property type="project" value="TreeGrafter"/>
</dbReference>
<dbReference type="Gene3D" id="1.20.1270.60">
    <property type="entry name" value="Arfaptin homology (AH) domain/BAR domain"/>
    <property type="match status" value="1"/>
</dbReference>
<dbReference type="EMBL" id="CASHTH010001085">
    <property type="protein sequence ID" value="CAI8011187.1"/>
    <property type="molecule type" value="Genomic_DNA"/>
</dbReference>
<evidence type="ECO:0000313" key="5">
    <source>
        <dbReference type="Proteomes" id="UP001174909"/>
    </source>
</evidence>
<name>A0AA35WF61_GEOBA</name>
<dbReference type="PANTHER" id="PTHR46596">
    <property type="entry name" value="SORTING NEXIN-4"/>
    <property type="match status" value="1"/>
</dbReference>
<dbReference type="PROSITE" id="PS50195">
    <property type="entry name" value="PX"/>
    <property type="match status" value="1"/>
</dbReference>
<dbReference type="GO" id="GO:0031901">
    <property type="term" value="C:early endosome membrane"/>
    <property type="evidence" value="ECO:0007669"/>
    <property type="project" value="TreeGrafter"/>
</dbReference>
<proteinExistence type="inferred from homology"/>
<evidence type="ECO:0000313" key="4">
    <source>
        <dbReference type="EMBL" id="CAI8011187.1"/>
    </source>
</evidence>
<comment type="similarity">
    <text evidence="1">Belongs to the sorting nexin family.</text>
</comment>
<dbReference type="SUPFAM" id="SSF103657">
    <property type="entry name" value="BAR/IMD domain-like"/>
    <property type="match status" value="1"/>
</dbReference>
<evidence type="ECO:0000259" key="3">
    <source>
        <dbReference type="PROSITE" id="PS50195"/>
    </source>
</evidence>
<evidence type="ECO:0000256" key="2">
    <source>
        <dbReference type="SAM" id="MobiDB-lite"/>
    </source>
</evidence>
<dbReference type="InterPro" id="IPR015404">
    <property type="entry name" value="Vps5_C"/>
</dbReference>
<dbReference type="GO" id="GO:2000786">
    <property type="term" value="P:positive regulation of autophagosome assembly"/>
    <property type="evidence" value="ECO:0007669"/>
    <property type="project" value="TreeGrafter"/>
</dbReference>
<protein>
    <submittedName>
        <fullName evidence="4">Sorting nexin-4</fullName>
    </submittedName>
</protein>
<comment type="caution">
    <text evidence="4">The sequence shown here is derived from an EMBL/GenBank/DDBJ whole genome shotgun (WGS) entry which is preliminary data.</text>
</comment>
<evidence type="ECO:0000256" key="1">
    <source>
        <dbReference type="ARBA" id="ARBA00010883"/>
    </source>
</evidence>
<dbReference type="GO" id="GO:0005886">
    <property type="term" value="C:plasma membrane"/>
    <property type="evidence" value="ECO:0007669"/>
    <property type="project" value="TreeGrafter"/>
</dbReference>
<reference evidence="4" key="1">
    <citation type="submission" date="2023-03" db="EMBL/GenBank/DDBJ databases">
        <authorList>
            <person name="Steffen K."/>
            <person name="Cardenas P."/>
        </authorList>
    </citation>
    <scope>NUCLEOTIDE SEQUENCE</scope>
</reference>
<dbReference type="GO" id="GO:0015031">
    <property type="term" value="P:protein transport"/>
    <property type="evidence" value="ECO:0007669"/>
    <property type="project" value="InterPro"/>
</dbReference>
<dbReference type="InterPro" id="IPR027267">
    <property type="entry name" value="AH/BAR_dom_sf"/>
</dbReference>
<sequence>ARQAFLLTRHFFVKCACSVVRGLSFRFGLSTMSEEGESGAKSDSEAPKPGYHRVVTDMHFVNISIKTYEKKTGGGFPREEYFAYRIVSILTSEEIPEGEAAATHTLDETKKKRQEVWRRYSEFEILWNFLCTVYPYVVVPPLPEKAIKGSSGLLNKITFSGEDSDFLIKRQHALEIFLVRLSRHPVLCQSYWFHQFLENIGWREAVQRTGYLQKSDMLLKTLSLLSKQKGDQRFHDVREYAEELEAVFKSLLEIREKVNESVKAVYKIHTNYGRVFSEWSEIEDTIGTALQVTGGSMDSYADSVEMYLDEEESRYYMPLKEYLAYCESLRGMVKRHDILEKRLERAESALSTKSETKATVQREGLPSGVEQAGAPPTGTTPTGGGGRFSLRAISNRLRGVDGSYEGRLAVASRELLEAEETVRITQKELQLFTTEALEELKRFHEQKTADFKSILINFIQLQMHVHRKGKDTWERVKQGFSTMQ</sequence>
<dbReference type="GO" id="GO:0032266">
    <property type="term" value="F:phosphatidylinositol-3-phosphate binding"/>
    <property type="evidence" value="ECO:0007669"/>
    <property type="project" value="TreeGrafter"/>
</dbReference>
<dbReference type="Proteomes" id="UP001174909">
    <property type="component" value="Unassembled WGS sequence"/>
</dbReference>
<dbReference type="AlphaFoldDB" id="A0AA35WF61"/>